<comment type="caution">
    <text evidence="1">The sequence shown here is derived from an EMBL/GenBank/DDBJ whole genome shotgun (WGS) entry which is preliminary data.</text>
</comment>
<proteinExistence type="predicted"/>
<gene>
    <name evidence="1" type="ORF">EI77_04520</name>
</gene>
<sequence>MTRDSEASLLDFCARQKSAFQESSWLDSRLVSAEEMATVCLFLAGVDWYGHKQSLIRLAQSFLPSPLPSFESLVQSVHFDCLRFSNMLKRRLLHA</sequence>
<dbReference type="EMBL" id="SOCA01000016">
    <property type="protein sequence ID" value="TDU63098.1"/>
    <property type="molecule type" value="Genomic_DNA"/>
</dbReference>
<evidence type="ECO:0000313" key="2">
    <source>
        <dbReference type="Proteomes" id="UP000295662"/>
    </source>
</evidence>
<dbReference type="Proteomes" id="UP000295662">
    <property type="component" value="Unassembled WGS sequence"/>
</dbReference>
<evidence type="ECO:0000313" key="1">
    <source>
        <dbReference type="EMBL" id="TDU63098.1"/>
    </source>
</evidence>
<dbReference type="AlphaFoldDB" id="A0A4R7RIH2"/>
<protein>
    <submittedName>
        <fullName evidence="1">Uncharacterized protein</fullName>
    </submittedName>
</protein>
<name>A0A4R7RIH2_9BACT</name>
<accession>A0A4R7RIH2</accession>
<organism evidence="1 2">
    <name type="scientific">Prosthecobacter fusiformis</name>
    <dbReference type="NCBI Taxonomy" id="48464"/>
    <lineage>
        <taxon>Bacteria</taxon>
        <taxon>Pseudomonadati</taxon>
        <taxon>Verrucomicrobiota</taxon>
        <taxon>Verrucomicrobiia</taxon>
        <taxon>Verrucomicrobiales</taxon>
        <taxon>Verrucomicrobiaceae</taxon>
        <taxon>Prosthecobacter</taxon>
    </lineage>
</organism>
<keyword evidence="2" id="KW-1185">Reference proteome</keyword>
<reference evidence="1 2" key="1">
    <citation type="submission" date="2019-03" db="EMBL/GenBank/DDBJ databases">
        <title>Genomic Encyclopedia of Archaeal and Bacterial Type Strains, Phase II (KMG-II): from individual species to whole genera.</title>
        <authorList>
            <person name="Goeker M."/>
        </authorList>
    </citation>
    <scope>NUCLEOTIDE SEQUENCE [LARGE SCALE GENOMIC DNA]</scope>
    <source>
        <strain evidence="1 2">ATCC 25309</strain>
    </source>
</reference>